<reference evidence="13 14" key="1">
    <citation type="submission" date="2016-08" db="EMBL/GenBank/DDBJ databases">
        <title>Draft genome of Amylibacter sp. strain 4G11.</title>
        <authorList>
            <person name="Wong S.-K."/>
            <person name="Hamasaki K."/>
            <person name="Yoshizawa S."/>
        </authorList>
    </citation>
    <scope>NUCLEOTIDE SEQUENCE [LARGE SCALE GENOMIC DNA]</scope>
    <source>
        <strain evidence="13 14">4G11</strain>
    </source>
</reference>
<dbReference type="Pfam" id="PF03171">
    <property type="entry name" value="2OG-FeII_Oxy"/>
    <property type="match status" value="1"/>
</dbReference>
<dbReference type="OrthoDB" id="21825at2"/>
<feature type="domain" description="Fe2OG dioxygenase" evidence="12">
    <location>
        <begin position="149"/>
        <end position="254"/>
    </location>
</feature>
<dbReference type="SUPFAM" id="SSF51197">
    <property type="entry name" value="Clavaminate synthase-like"/>
    <property type="match status" value="1"/>
</dbReference>
<dbReference type="PROSITE" id="PS51471">
    <property type="entry name" value="FE2OG_OXY"/>
    <property type="match status" value="1"/>
</dbReference>
<evidence type="ECO:0000256" key="4">
    <source>
        <dbReference type="ARBA" id="ARBA00012531"/>
    </source>
</evidence>
<dbReference type="Pfam" id="PF14226">
    <property type="entry name" value="DIOX_N"/>
    <property type="match status" value="1"/>
</dbReference>
<evidence type="ECO:0000256" key="9">
    <source>
        <dbReference type="ARBA" id="ARBA00047725"/>
    </source>
</evidence>
<comment type="caution">
    <text evidence="13">The sequence shown here is derived from an EMBL/GenBank/DDBJ whole genome shotgun (WGS) entry which is preliminary data.</text>
</comment>
<evidence type="ECO:0000313" key="13">
    <source>
        <dbReference type="EMBL" id="PIB23465.1"/>
    </source>
</evidence>
<evidence type="ECO:0000256" key="1">
    <source>
        <dbReference type="ARBA" id="ARBA00001954"/>
    </source>
</evidence>
<proteinExistence type="inferred from homology"/>
<organism evidence="13 14">
    <name type="scientific">Paramylibacter kogurei</name>
    <dbReference type="NCBI Taxonomy" id="1889778"/>
    <lineage>
        <taxon>Bacteria</taxon>
        <taxon>Pseudomonadati</taxon>
        <taxon>Pseudomonadota</taxon>
        <taxon>Alphaproteobacteria</taxon>
        <taxon>Rhodobacterales</taxon>
        <taxon>Paracoccaceae</taxon>
        <taxon>Paramylibacter</taxon>
    </lineage>
</organism>
<comment type="pathway">
    <text evidence="2">Alkene biosynthesis; ethylene biosynthesis via 2-oxoglutarate.</text>
</comment>
<gene>
    <name evidence="13" type="ORF">BFP76_07905</name>
</gene>
<name>A0A2G5K227_9RHOB</name>
<dbReference type="GO" id="GO:0046872">
    <property type="term" value="F:metal ion binding"/>
    <property type="evidence" value="ECO:0007669"/>
    <property type="project" value="UniProtKB-KW"/>
</dbReference>
<dbReference type="EC" id="1.14.20.7" evidence="3"/>
<dbReference type="PANTHER" id="PTHR47990">
    <property type="entry name" value="2-OXOGLUTARATE (2OG) AND FE(II)-DEPENDENT OXYGENASE SUPERFAMILY PROTEIN-RELATED"/>
    <property type="match status" value="1"/>
</dbReference>
<evidence type="ECO:0000256" key="10">
    <source>
        <dbReference type="ARBA" id="ARBA00049359"/>
    </source>
</evidence>
<dbReference type="GO" id="GO:0009693">
    <property type="term" value="P:ethylene biosynthetic process"/>
    <property type="evidence" value="ECO:0007669"/>
    <property type="project" value="UniProtKB-KW"/>
</dbReference>
<evidence type="ECO:0000256" key="6">
    <source>
        <dbReference type="ARBA" id="ARBA00022666"/>
    </source>
</evidence>
<comment type="cofactor">
    <cofactor evidence="1">
        <name>Fe(2+)</name>
        <dbReference type="ChEBI" id="CHEBI:29033"/>
    </cofactor>
</comment>
<dbReference type="InterPro" id="IPR027443">
    <property type="entry name" value="IPNS-like_sf"/>
</dbReference>
<dbReference type="RefSeq" id="WP_099594212.1">
    <property type="nucleotide sequence ID" value="NZ_MDGM01000013.1"/>
</dbReference>
<evidence type="ECO:0000256" key="3">
    <source>
        <dbReference type="ARBA" id="ARBA00012293"/>
    </source>
</evidence>
<protein>
    <recommendedName>
        <fullName evidence="5">2-oxoglutarate-dependent ethylene/succinate-forming enzyme</fullName>
        <ecNumber evidence="4">1.13.12.19</ecNumber>
        <ecNumber evidence="3">1.14.20.7</ecNumber>
    </recommendedName>
    <alternativeName>
        <fullName evidence="7">2-oxoglutarate dioxygenase (ethylene-forming)</fullName>
    </alternativeName>
    <alternativeName>
        <fullName evidence="8">2-oxoglutarate/L-arginine monooxygenase/decarboxylase (succinate-forming)</fullName>
    </alternativeName>
</protein>
<dbReference type="InterPro" id="IPR050231">
    <property type="entry name" value="Iron_ascorbate_oxido_reductase"/>
</dbReference>
<dbReference type="InterPro" id="IPR026992">
    <property type="entry name" value="DIOX_N"/>
</dbReference>
<dbReference type="AlphaFoldDB" id="A0A2G5K227"/>
<keyword evidence="11" id="KW-0560">Oxidoreductase</keyword>
<comment type="similarity">
    <text evidence="11">Belongs to the iron/ascorbate-dependent oxidoreductase family.</text>
</comment>
<dbReference type="Proteomes" id="UP000231516">
    <property type="component" value="Unassembled WGS sequence"/>
</dbReference>
<evidence type="ECO:0000256" key="8">
    <source>
        <dbReference type="ARBA" id="ARBA00031282"/>
    </source>
</evidence>
<keyword evidence="11" id="KW-0408">Iron</keyword>
<evidence type="ECO:0000256" key="2">
    <source>
        <dbReference type="ARBA" id="ARBA00004767"/>
    </source>
</evidence>
<sequence>MSEFDVLAISPKDADAPAKFAKSLRETGFAILKDHDMTPAEIDKMYDAWAGWFATDERFDFAVKPGTSDGYFGMKSENAKGSAHKDLKEFFHVYQNKEVPKSVEPVTRDFNEKLIKIGHMLLEWLDQETPQDVKDIMSEPMVNMVKGSDSNLLRILHYPPLPDDVEPGETRAAAHEDINLITLLVTGSEPGLQAQDVNGTWHDVPCQAGYITINSGDMLSQASKGYYPSTPHRVINPPKQENRSRYSMPLFMHPRPDVVLDHQTAGEFLDQRLKEIGLK</sequence>
<keyword evidence="14" id="KW-1185">Reference proteome</keyword>
<evidence type="ECO:0000256" key="7">
    <source>
        <dbReference type="ARBA" id="ARBA00031011"/>
    </source>
</evidence>
<dbReference type="EMBL" id="MDGM01000013">
    <property type="protein sequence ID" value="PIB23465.1"/>
    <property type="molecule type" value="Genomic_DNA"/>
</dbReference>
<evidence type="ECO:0000313" key="14">
    <source>
        <dbReference type="Proteomes" id="UP000231516"/>
    </source>
</evidence>
<dbReference type="InterPro" id="IPR005123">
    <property type="entry name" value="Oxoglu/Fe-dep_dioxygenase_dom"/>
</dbReference>
<dbReference type="Gene3D" id="2.60.120.330">
    <property type="entry name" value="B-lactam Antibiotic, Isopenicillin N Synthase, Chain"/>
    <property type="match status" value="1"/>
</dbReference>
<evidence type="ECO:0000259" key="12">
    <source>
        <dbReference type="PROSITE" id="PS51471"/>
    </source>
</evidence>
<keyword evidence="6" id="KW-0266">Ethylene biosynthesis</keyword>
<comment type="catalytic activity">
    <reaction evidence="10">
        <text>L-arginine + 2-oxoglutarate + O2 = guanidine + L-glutamate 5-semialdehyde + succinate + CO2</text>
        <dbReference type="Rhea" id="RHEA:31535"/>
        <dbReference type="ChEBI" id="CHEBI:15379"/>
        <dbReference type="ChEBI" id="CHEBI:16526"/>
        <dbReference type="ChEBI" id="CHEBI:16810"/>
        <dbReference type="ChEBI" id="CHEBI:30031"/>
        <dbReference type="ChEBI" id="CHEBI:30087"/>
        <dbReference type="ChEBI" id="CHEBI:32682"/>
        <dbReference type="ChEBI" id="CHEBI:58066"/>
        <dbReference type="EC" id="1.14.20.7"/>
    </reaction>
</comment>
<evidence type="ECO:0000256" key="5">
    <source>
        <dbReference type="ARBA" id="ARBA00019045"/>
    </source>
</evidence>
<evidence type="ECO:0000256" key="11">
    <source>
        <dbReference type="RuleBase" id="RU003682"/>
    </source>
</evidence>
<comment type="catalytic activity">
    <reaction evidence="9">
        <text>2-oxoglutarate + O2 + 2 H(+) = ethene + 3 CO2 + H2O</text>
        <dbReference type="Rhea" id="RHEA:31523"/>
        <dbReference type="ChEBI" id="CHEBI:15377"/>
        <dbReference type="ChEBI" id="CHEBI:15378"/>
        <dbReference type="ChEBI" id="CHEBI:15379"/>
        <dbReference type="ChEBI" id="CHEBI:16526"/>
        <dbReference type="ChEBI" id="CHEBI:16810"/>
        <dbReference type="ChEBI" id="CHEBI:18153"/>
        <dbReference type="EC" id="1.13.12.19"/>
    </reaction>
</comment>
<dbReference type="EC" id="1.13.12.19" evidence="4"/>
<dbReference type="InterPro" id="IPR044861">
    <property type="entry name" value="IPNS-like_FE2OG_OXY"/>
</dbReference>
<keyword evidence="11" id="KW-0479">Metal-binding</keyword>
<accession>A0A2G5K227</accession>
<dbReference type="GO" id="GO:0102276">
    <property type="term" value="F:2-oxoglutarate oxygenase/decarboxylase (ethylene-forming) activity"/>
    <property type="evidence" value="ECO:0007669"/>
    <property type="project" value="UniProtKB-EC"/>
</dbReference>